<proteinExistence type="predicted"/>
<dbReference type="CDD" id="cd07185">
    <property type="entry name" value="OmpA_C-like"/>
    <property type="match status" value="1"/>
</dbReference>
<keyword evidence="5" id="KW-1185">Reference proteome</keyword>
<sequence length="255" mass="27115">MALGTFRSITPLVAEAGSLGRVPTSGMVQRACGILLGTLLLTGCTGGLFGSEEARPQRIAVDESAVAEETAPPLTSVPTQAPAVTPPEERERLLQELRNDRARAQGRQVAANAGTDLSGSNQAQASQQAERPSGAQREGAELAAVIQFARDSDSLDSRDRSILDDVARLQQERGANLLVVGHASARTAQMARERQLELHYDISQRRADAVARALRDAGVAPGALFAQAMGADAQLYQESMPSGEIANQRVEIYLF</sequence>
<dbReference type="RefSeq" id="WP_275820192.1">
    <property type="nucleotide sequence ID" value="NZ_JARHUD010000002.1"/>
</dbReference>
<dbReference type="Gene3D" id="3.30.1330.60">
    <property type="entry name" value="OmpA-like domain"/>
    <property type="match status" value="1"/>
</dbReference>
<keyword evidence="1" id="KW-0472">Membrane</keyword>
<reference evidence="4 5" key="1">
    <citation type="submission" date="2023-03" db="EMBL/GenBank/DDBJ databases">
        <title>Fodinicurvata sp. CAU 1616 isolated from sea sendiment.</title>
        <authorList>
            <person name="Kim W."/>
        </authorList>
    </citation>
    <scope>NUCLEOTIDE SEQUENCE [LARGE SCALE GENOMIC DNA]</scope>
    <source>
        <strain evidence="4 5">CAU 1616</strain>
    </source>
</reference>
<organism evidence="4 5">
    <name type="scientific">Aquibaculum arenosum</name>
    <dbReference type="NCBI Taxonomy" id="3032591"/>
    <lineage>
        <taxon>Bacteria</taxon>
        <taxon>Pseudomonadati</taxon>
        <taxon>Pseudomonadota</taxon>
        <taxon>Alphaproteobacteria</taxon>
        <taxon>Rhodospirillales</taxon>
        <taxon>Rhodovibrionaceae</taxon>
        <taxon>Aquibaculum</taxon>
    </lineage>
</organism>
<feature type="region of interest" description="Disordered" evidence="2">
    <location>
        <begin position="104"/>
        <end position="139"/>
    </location>
</feature>
<accession>A0ABT5YJQ1</accession>
<dbReference type="SUPFAM" id="SSF103088">
    <property type="entry name" value="OmpA-like"/>
    <property type="match status" value="1"/>
</dbReference>
<evidence type="ECO:0000313" key="5">
    <source>
        <dbReference type="Proteomes" id="UP001215503"/>
    </source>
</evidence>
<dbReference type="PROSITE" id="PS51123">
    <property type="entry name" value="OMPA_2"/>
    <property type="match status" value="1"/>
</dbReference>
<dbReference type="EMBL" id="JARHUD010000002">
    <property type="protein sequence ID" value="MDF2095097.1"/>
    <property type="molecule type" value="Genomic_DNA"/>
</dbReference>
<name>A0ABT5YJQ1_9PROT</name>
<feature type="region of interest" description="Disordered" evidence="2">
    <location>
        <begin position="64"/>
        <end position="90"/>
    </location>
</feature>
<evidence type="ECO:0000256" key="2">
    <source>
        <dbReference type="SAM" id="MobiDB-lite"/>
    </source>
</evidence>
<feature type="compositionally biased region" description="Low complexity" evidence="2">
    <location>
        <begin position="118"/>
        <end position="129"/>
    </location>
</feature>
<feature type="domain" description="OmpA-like" evidence="3">
    <location>
        <begin position="135"/>
        <end position="255"/>
    </location>
</feature>
<comment type="caution">
    <text evidence="4">The sequence shown here is derived from an EMBL/GenBank/DDBJ whole genome shotgun (WGS) entry which is preliminary data.</text>
</comment>
<evidence type="ECO:0000259" key="3">
    <source>
        <dbReference type="PROSITE" id="PS51123"/>
    </source>
</evidence>
<evidence type="ECO:0000256" key="1">
    <source>
        <dbReference type="PROSITE-ProRule" id="PRU00473"/>
    </source>
</evidence>
<dbReference type="InterPro" id="IPR050330">
    <property type="entry name" value="Bact_OuterMem_StrucFunc"/>
</dbReference>
<evidence type="ECO:0000313" key="4">
    <source>
        <dbReference type="EMBL" id="MDF2095097.1"/>
    </source>
</evidence>
<gene>
    <name evidence="4" type="ORF">P2G67_03810</name>
</gene>
<dbReference type="InterPro" id="IPR036737">
    <property type="entry name" value="OmpA-like_sf"/>
</dbReference>
<dbReference type="Pfam" id="PF00691">
    <property type="entry name" value="OmpA"/>
    <property type="match status" value="1"/>
</dbReference>
<dbReference type="PANTHER" id="PTHR30329">
    <property type="entry name" value="STATOR ELEMENT OF FLAGELLAR MOTOR COMPLEX"/>
    <property type="match status" value="1"/>
</dbReference>
<dbReference type="Proteomes" id="UP001215503">
    <property type="component" value="Unassembled WGS sequence"/>
</dbReference>
<protein>
    <submittedName>
        <fullName evidence="4">OmpA family protein</fullName>
    </submittedName>
</protein>
<dbReference type="PANTHER" id="PTHR30329:SF21">
    <property type="entry name" value="LIPOPROTEIN YIAD-RELATED"/>
    <property type="match status" value="1"/>
</dbReference>
<dbReference type="InterPro" id="IPR006665">
    <property type="entry name" value="OmpA-like"/>
</dbReference>